<protein>
    <submittedName>
        <fullName evidence="1">Uncharacterized protein</fullName>
    </submittedName>
</protein>
<evidence type="ECO:0000313" key="2">
    <source>
        <dbReference type="Proteomes" id="UP000626109"/>
    </source>
</evidence>
<proteinExistence type="predicted"/>
<evidence type="ECO:0000313" key="1">
    <source>
        <dbReference type="EMBL" id="CAE8681865.1"/>
    </source>
</evidence>
<dbReference type="Proteomes" id="UP000626109">
    <property type="component" value="Unassembled WGS sequence"/>
</dbReference>
<dbReference type="InterPro" id="IPR027417">
    <property type="entry name" value="P-loop_NTPase"/>
</dbReference>
<feature type="non-terminal residue" evidence="1">
    <location>
        <position position="260"/>
    </location>
</feature>
<comment type="caution">
    <text evidence="1">The sequence shown here is derived from an EMBL/GenBank/DDBJ whole genome shotgun (WGS) entry which is preliminary data.</text>
</comment>
<feature type="non-terminal residue" evidence="1">
    <location>
        <position position="1"/>
    </location>
</feature>
<sequence>ALQADREYAAERWRNGRGLLWFQHLRRAGGTSLCRLLFSATPEAHFLEARAEACQTEDWRSRDAAAVVGHNLTLLGEELRVFGGNAFGQEYGPMPGQDLLGPPEQRQNMRDWVFVTSIREPWSRFWSQLSYEMATCLMNSQALAVCAFGNHQLLGDWWSPQAHIDSVLGVPPHRTLKHPNVYGDNYYMRMLLNRTDVAGPPLTSSDLQDALDILTHRMSSVIIVEDFARSALQLACTLGLDLERAKKLLKTRVRPYESQQ</sequence>
<dbReference type="AlphaFoldDB" id="A0A813JPV8"/>
<accession>A0A813JPV8</accession>
<reference evidence="1" key="1">
    <citation type="submission" date="2021-02" db="EMBL/GenBank/DDBJ databases">
        <authorList>
            <person name="Dougan E. K."/>
            <person name="Rhodes N."/>
            <person name="Thang M."/>
            <person name="Chan C."/>
        </authorList>
    </citation>
    <scope>NUCLEOTIDE SEQUENCE</scope>
</reference>
<dbReference type="EMBL" id="CAJNNW010026000">
    <property type="protein sequence ID" value="CAE8681865.1"/>
    <property type="molecule type" value="Genomic_DNA"/>
</dbReference>
<dbReference type="Gene3D" id="3.40.50.300">
    <property type="entry name" value="P-loop containing nucleotide triphosphate hydrolases"/>
    <property type="match status" value="1"/>
</dbReference>
<name>A0A813JPV8_POLGL</name>
<gene>
    <name evidence="1" type="ORF">PGLA2088_LOCUS22652</name>
</gene>
<organism evidence="1 2">
    <name type="scientific">Polarella glacialis</name>
    <name type="common">Dinoflagellate</name>
    <dbReference type="NCBI Taxonomy" id="89957"/>
    <lineage>
        <taxon>Eukaryota</taxon>
        <taxon>Sar</taxon>
        <taxon>Alveolata</taxon>
        <taxon>Dinophyceae</taxon>
        <taxon>Suessiales</taxon>
        <taxon>Suessiaceae</taxon>
        <taxon>Polarella</taxon>
    </lineage>
</organism>